<evidence type="ECO:0000256" key="1">
    <source>
        <dbReference type="ARBA" id="ARBA00006637"/>
    </source>
</evidence>
<comment type="similarity">
    <text evidence="1">Belongs to the helicase family. RAD25/XPB subfamily.</text>
</comment>
<evidence type="ECO:0000313" key="13">
    <source>
        <dbReference type="Proteomes" id="UP000248066"/>
    </source>
</evidence>
<feature type="domain" description="Helicase C-terminal" evidence="11">
    <location>
        <begin position="384"/>
        <end position="555"/>
    </location>
</feature>
<dbReference type="Pfam" id="PF04851">
    <property type="entry name" value="ResIII"/>
    <property type="match status" value="1"/>
</dbReference>
<dbReference type="AlphaFoldDB" id="A0A2W0HM06"/>
<name>A0A2W0HM06_9BACI</name>
<proteinExistence type="inferred from homology"/>
<dbReference type="EMBL" id="PDOF01000001">
    <property type="protein sequence ID" value="PYZ97899.1"/>
    <property type="molecule type" value="Genomic_DNA"/>
</dbReference>
<comment type="catalytic activity">
    <reaction evidence="9">
        <text>ATP + H2O = ADP + phosphate + H(+)</text>
        <dbReference type="Rhea" id="RHEA:13065"/>
        <dbReference type="ChEBI" id="CHEBI:15377"/>
        <dbReference type="ChEBI" id="CHEBI:15378"/>
        <dbReference type="ChEBI" id="CHEBI:30616"/>
        <dbReference type="ChEBI" id="CHEBI:43474"/>
        <dbReference type="ChEBI" id="CHEBI:456216"/>
        <dbReference type="EC" id="5.6.2.4"/>
    </reaction>
</comment>
<evidence type="ECO:0000256" key="7">
    <source>
        <dbReference type="ARBA" id="ARBA00034617"/>
    </source>
</evidence>
<dbReference type="Gene3D" id="3.40.50.300">
    <property type="entry name" value="P-loop containing nucleotide triphosphate hydrolases"/>
    <property type="match status" value="2"/>
</dbReference>
<dbReference type="PROSITE" id="PS51194">
    <property type="entry name" value="HELICASE_CTER"/>
    <property type="match status" value="1"/>
</dbReference>
<dbReference type="InterPro" id="IPR032830">
    <property type="entry name" value="XPB/Ssl2_N"/>
</dbReference>
<keyword evidence="2" id="KW-0547">Nucleotide-binding</keyword>
<evidence type="ECO:0000256" key="9">
    <source>
        <dbReference type="ARBA" id="ARBA00048988"/>
    </source>
</evidence>
<comment type="catalytic activity">
    <reaction evidence="7">
        <text>Couples ATP hydrolysis with the unwinding of duplex DNA by translocating in the 3'-5' direction.</text>
        <dbReference type="EC" id="5.6.2.4"/>
    </reaction>
</comment>
<evidence type="ECO:0000256" key="2">
    <source>
        <dbReference type="ARBA" id="ARBA00022741"/>
    </source>
</evidence>
<dbReference type="SMART" id="SM00490">
    <property type="entry name" value="HELICc"/>
    <property type="match status" value="1"/>
</dbReference>
<dbReference type="InterPro" id="IPR006935">
    <property type="entry name" value="Helicase/UvrB_N"/>
</dbReference>
<dbReference type="PROSITE" id="PS51192">
    <property type="entry name" value="HELICASE_ATP_BIND_1"/>
    <property type="match status" value="1"/>
</dbReference>
<protein>
    <recommendedName>
        <fullName evidence="8">DNA 3'-5' helicase</fullName>
        <ecNumber evidence="8">5.6.2.4</ecNumber>
    </recommendedName>
</protein>
<dbReference type="EC" id="5.6.2.4" evidence="8"/>
<keyword evidence="3" id="KW-0378">Hydrolase</keyword>
<dbReference type="InterPro" id="IPR050615">
    <property type="entry name" value="ATP-dep_DNA_Helicase"/>
</dbReference>
<dbReference type="Pfam" id="PF16203">
    <property type="entry name" value="ERCC3_RAD25_C"/>
    <property type="match status" value="1"/>
</dbReference>
<dbReference type="PANTHER" id="PTHR11274">
    <property type="entry name" value="RAD25/XP-B DNA REPAIR HELICASE"/>
    <property type="match status" value="1"/>
</dbReference>
<evidence type="ECO:0000256" key="8">
    <source>
        <dbReference type="ARBA" id="ARBA00034808"/>
    </source>
</evidence>
<dbReference type="NCBIfam" id="NF045503">
    <property type="entry name" value="repair_heli_XPB"/>
    <property type="match status" value="1"/>
</dbReference>
<dbReference type="GO" id="GO:0003677">
    <property type="term" value="F:DNA binding"/>
    <property type="evidence" value="ECO:0007669"/>
    <property type="project" value="InterPro"/>
</dbReference>
<keyword evidence="6" id="KW-0413">Isomerase</keyword>
<evidence type="ECO:0000256" key="6">
    <source>
        <dbReference type="ARBA" id="ARBA00023235"/>
    </source>
</evidence>
<dbReference type="InterPro" id="IPR014001">
    <property type="entry name" value="Helicase_ATP-bd"/>
</dbReference>
<sequence length="555" mass="62998">MEIKGGRIMNGERPLLVREDGSIYLDTRHKACKIVQPIIQDIAGLVQSPSDVHVYKISPHSIWYACERGISFEEIHAFFNEYGKLPPPQSLMNRLKETFGKYGMLVLEKDQDKFVLSADEPGHLDKLFKGTKKIVSRNGGKEQIVIEAEERGELKRRLMDLGYPVIDKGGYTEGTRIPFRLTDGLRLRGYQEEAVQAVLKPASMDEGNGVIVMPCGSGKTMTGIALMAALQQETLILTPNETSVRQWVREMRRWTTLNDGQIGIYSGKEKRLAPVTVTTYQMLTRRNPSDKSFTHLPVFQTRKWGLILYDEVHLLPAPLFRFASDLQSTRRAGLTATCVREDGREKDIFSLVGPKRYELGIRSLEENGWLSKPDCREIKVAFKEVDKARYWTLGKREKYRFASENRMKLDVTASLLNRHRGEKIIIIGHYLDQLKAVSMQFGLPLITGETPVDEREKLFQAFRNSDITCLVLSKVANLALDLPDAQTGIQLSGTYGSRQEEAQRIGRLLRPSAKSRSVTFYSIVTAGTQEEERSGNRQLFMLDQGYTYSSEEWSS</sequence>
<dbReference type="GO" id="GO:0005524">
    <property type="term" value="F:ATP binding"/>
    <property type="evidence" value="ECO:0007669"/>
    <property type="project" value="UniProtKB-KW"/>
</dbReference>
<evidence type="ECO:0000256" key="3">
    <source>
        <dbReference type="ARBA" id="ARBA00022801"/>
    </source>
</evidence>
<accession>A0A2W0HM06</accession>
<keyword evidence="4 12" id="KW-0347">Helicase</keyword>
<evidence type="ECO:0000256" key="4">
    <source>
        <dbReference type="ARBA" id="ARBA00022806"/>
    </source>
</evidence>
<keyword evidence="13" id="KW-1185">Reference proteome</keyword>
<dbReference type="InterPro" id="IPR032438">
    <property type="entry name" value="ERCC3_RAD25_C"/>
</dbReference>
<dbReference type="PANTHER" id="PTHR11274:SF0">
    <property type="entry name" value="GENERAL TRANSCRIPTION AND DNA REPAIR FACTOR IIH HELICASE SUBUNIT XPB"/>
    <property type="match status" value="1"/>
</dbReference>
<feature type="domain" description="Helicase ATP-binding" evidence="10">
    <location>
        <begin position="200"/>
        <end position="356"/>
    </location>
</feature>
<dbReference type="SUPFAM" id="SSF52540">
    <property type="entry name" value="P-loop containing nucleoside triphosphate hydrolases"/>
    <property type="match status" value="2"/>
</dbReference>
<dbReference type="Proteomes" id="UP000248066">
    <property type="component" value="Unassembled WGS sequence"/>
</dbReference>
<gene>
    <name evidence="12" type="ORF">CR205_04705</name>
</gene>
<reference evidence="12 13" key="1">
    <citation type="submission" date="2017-10" db="EMBL/GenBank/DDBJ databases">
        <title>Bacillus sp. nov., a halophilic bacterium isolated from a Yangshapao Lake.</title>
        <authorList>
            <person name="Wang H."/>
        </authorList>
    </citation>
    <scope>NUCLEOTIDE SEQUENCE [LARGE SCALE GENOMIC DNA]</scope>
    <source>
        <strain evidence="12 13">YSP-3</strain>
    </source>
</reference>
<evidence type="ECO:0000259" key="11">
    <source>
        <dbReference type="PROSITE" id="PS51194"/>
    </source>
</evidence>
<dbReference type="InterPro" id="IPR001650">
    <property type="entry name" value="Helicase_C-like"/>
</dbReference>
<dbReference type="InterPro" id="IPR027417">
    <property type="entry name" value="P-loop_NTPase"/>
</dbReference>
<organism evidence="12 13">
    <name type="scientific">Alteribacter lacisalsi</name>
    <dbReference type="NCBI Taxonomy" id="2045244"/>
    <lineage>
        <taxon>Bacteria</taxon>
        <taxon>Bacillati</taxon>
        <taxon>Bacillota</taxon>
        <taxon>Bacilli</taxon>
        <taxon>Bacillales</taxon>
        <taxon>Bacillaceae</taxon>
        <taxon>Alteribacter</taxon>
    </lineage>
</organism>
<dbReference type="GO" id="GO:0043138">
    <property type="term" value="F:3'-5' DNA helicase activity"/>
    <property type="evidence" value="ECO:0007669"/>
    <property type="project" value="UniProtKB-EC"/>
</dbReference>
<dbReference type="SMART" id="SM00487">
    <property type="entry name" value="DEXDc"/>
    <property type="match status" value="1"/>
</dbReference>
<keyword evidence="5" id="KW-0067">ATP-binding</keyword>
<comment type="caution">
    <text evidence="12">The sequence shown here is derived from an EMBL/GenBank/DDBJ whole genome shotgun (WGS) entry which is preliminary data.</text>
</comment>
<evidence type="ECO:0000259" key="10">
    <source>
        <dbReference type="PROSITE" id="PS51192"/>
    </source>
</evidence>
<dbReference type="Pfam" id="PF13625">
    <property type="entry name" value="Helicase_C_3"/>
    <property type="match status" value="1"/>
</dbReference>
<dbReference type="GO" id="GO:0016787">
    <property type="term" value="F:hydrolase activity"/>
    <property type="evidence" value="ECO:0007669"/>
    <property type="project" value="UniProtKB-KW"/>
</dbReference>
<evidence type="ECO:0000313" key="12">
    <source>
        <dbReference type="EMBL" id="PYZ97899.1"/>
    </source>
</evidence>
<evidence type="ECO:0000256" key="5">
    <source>
        <dbReference type="ARBA" id="ARBA00022840"/>
    </source>
</evidence>